<evidence type="ECO:0000256" key="2">
    <source>
        <dbReference type="SAM" id="MobiDB-lite"/>
    </source>
</evidence>
<comment type="similarity">
    <text evidence="1">Belongs to the FAM221 family.</text>
</comment>
<dbReference type="InterPro" id="IPR026755">
    <property type="entry name" value="Fam221a/b"/>
</dbReference>
<evidence type="ECO:0000313" key="4">
    <source>
        <dbReference type="Proteomes" id="UP001186944"/>
    </source>
</evidence>
<keyword evidence="4" id="KW-1185">Reference proteome</keyword>
<evidence type="ECO:0000256" key="1">
    <source>
        <dbReference type="ARBA" id="ARBA00011026"/>
    </source>
</evidence>
<comment type="caution">
    <text evidence="3">The sequence shown here is derived from an EMBL/GenBank/DDBJ whole genome shotgun (WGS) entry which is preliminary data.</text>
</comment>
<feature type="region of interest" description="Disordered" evidence="2">
    <location>
        <begin position="225"/>
        <end position="246"/>
    </location>
</feature>
<evidence type="ECO:0008006" key="5">
    <source>
        <dbReference type="Google" id="ProtNLM"/>
    </source>
</evidence>
<dbReference type="PANTHER" id="PTHR31214">
    <property type="entry name" value="PROTEIN FAM221A-RELATED"/>
    <property type="match status" value="1"/>
</dbReference>
<reference evidence="3" key="1">
    <citation type="submission" date="2019-08" db="EMBL/GenBank/DDBJ databases">
        <title>The improved chromosome-level genome for the pearl oyster Pinctada fucata martensii using PacBio sequencing and Hi-C.</title>
        <authorList>
            <person name="Zheng Z."/>
        </authorList>
    </citation>
    <scope>NUCLEOTIDE SEQUENCE</scope>
    <source>
        <strain evidence="3">ZZ-2019</strain>
        <tissue evidence="3">Adductor muscle</tissue>
    </source>
</reference>
<name>A0AA89BVC5_PINIB</name>
<dbReference type="Pfam" id="PF14753">
    <property type="entry name" value="FAM221"/>
    <property type="match status" value="1"/>
</dbReference>
<dbReference type="AlphaFoldDB" id="A0AA89BVC5"/>
<evidence type="ECO:0000313" key="3">
    <source>
        <dbReference type="EMBL" id="KAK3097498.1"/>
    </source>
</evidence>
<dbReference type="PANTHER" id="PTHR31214:SF3">
    <property type="entry name" value="PROTEIN FAM221B"/>
    <property type="match status" value="1"/>
</dbReference>
<proteinExistence type="inferred from homology"/>
<protein>
    <recommendedName>
        <fullName evidence="5">Protein FAM221B</fullName>
    </recommendedName>
</protein>
<dbReference type="Proteomes" id="UP001186944">
    <property type="component" value="Unassembled WGS sequence"/>
</dbReference>
<gene>
    <name evidence="3" type="ORF">FSP39_010219</name>
</gene>
<sequence>MKKTEGGMLIPEGYTVRKIEPAKNYDVVSFARAMNPDFAPRLKKLFDPETEAALEAQRTGIYIGWRCPEFKHDCQRINKVSKWRSVRVPCKQGGCKCKAFAWIPSRPEDVGEFWHQRRRDFDPSTWRAKCRCKHTHEEHDPTGMRRCKSKGCSCGHFDSNFLCAACDQHWERHETFFETEEDRVQNGLPVGEMYIPFAEMPDLRNIALTGDEYDDSKYKALTMGEGSIPRSNRPMGNDAPVNFGGGASKTGFKPVYD</sequence>
<accession>A0AA89BVC5</accession>
<organism evidence="3 4">
    <name type="scientific">Pinctada imbricata</name>
    <name type="common">Atlantic pearl-oyster</name>
    <name type="synonym">Pinctada martensii</name>
    <dbReference type="NCBI Taxonomy" id="66713"/>
    <lineage>
        <taxon>Eukaryota</taxon>
        <taxon>Metazoa</taxon>
        <taxon>Spiralia</taxon>
        <taxon>Lophotrochozoa</taxon>
        <taxon>Mollusca</taxon>
        <taxon>Bivalvia</taxon>
        <taxon>Autobranchia</taxon>
        <taxon>Pteriomorphia</taxon>
        <taxon>Pterioida</taxon>
        <taxon>Pterioidea</taxon>
        <taxon>Pteriidae</taxon>
        <taxon>Pinctada</taxon>
    </lineage>
</organism>
<dbReference type="EMBL" id="VSWD01000007">
    <property type="protein sequence ID" value="KAK3097498.1"/>
    <property type="molecule type" value="Genomic_DNA"/>
</dbReference>